<protein>
    <submittedName>
        <fullName evidence="1">Uncharacterized protein</fullName>
    </submittedName>
</protein>
<accession>A0A644Y7W1</accession>
<name>A0A644Y7W1_9ZZZZ</name>
<organism evidence="1">
    <name type="scientific">bioreactor metagenome</name>
    <dbReference type="NCBI Taxonomy" id="1076179"/>
    <lineage>
        <taxon>unclassified sequences</taxon>
        <taxon>metagenomes</taxon>
        <taxon>ecological metagenomes</taxon>
    </lineage>
</organism>
<evidence type="ECO:0000313" key="1">
    <source>
        <dbReference type="EMBL" id="MPM24257.1"/>
    </source>
</evidence>
<reference evidence="1" key="1">
    <citation type="submission" date="2019-08" db="EMBL/GenBank/DDBJ databases">
        <authorList>
            <person name="Kucharzyk K."/>
            <person name="Murdoch R.W."/>
            <person name="Higgins S."/>
            <person name="Loffler F."/>
        </authorList>
    </citation>
    <scope>NUCLEOTIDE SEQUENCE</scope>
</reference>
<dbReference type="EMBL" id="VSSQ01004221">
    <property type="protein sequence ID" value="MPM24257.1"/>
    <property type="molecule type" value="Genomic_DNA"/>
</dbReference>
<dbReference type="AlphaFoldDB" id="A0A644Y7W1"/>
<comment type="caution">
    <text evidence="1">The sequence shown here is derived from an EMBL/GenBank/DDBJ whole genome shotgun (WGS) entry which is preliminary data.</text>
</comment>
<gene>
    <name evidence="1" type="ORF">SDC9_70738</name>
</gene>
<sequence>MKIELKQKSETELLKILEKAISDVGYWYWWDMSVPDSVYLEFGGVQLYQKNEDKTKPPYSIVGLQFSGLHSLSFITKGSSKTDEKWYDLLHRDKLELPNLNADYFSFTDEVQIKNALSLAASINIIVGDNPNEASFWQGKYKFVFWAENYGCSVSAKDLKIYIHNGELKLEDIPSLYRDWWEYWRLYRNDRDTKKTMPKDYACEVTIPINNTTSR</sequence>
<proteinExistence type="predicted"/>